<keyword evidence="2" id="KW-1185">Reference proteome</keyword>
<comment type="caution">
    <text evidence="1">The sequence shown here is derived from an EMBL/GenBank/DDBJ whole genome shotgun (WGS) entry which is preliminary data.</text>
</comment>
<dbReference type="RefSeq" id="WP_372391648.1">
    <property type="nucleotide sequence ID" value="NZ_JBGNYA010000001.1"/>
</dbReference>
<proteinExistence type="predicted"/>
<sequence>MDTDSFKAFLRFFSELPTARFDAEAKVWRVPKADFERVVESVSDPEENPLVADGGDR</sequence>
<dbReference type="EMBL" id="JBGNYA010000001">
    <property type="protein sequence ID" value="MFA1610147.1"/>
    <property type="molecule type" value="Genomic_DNA"/>
</dbReference>
<name>A0ABD5M8B0_9EURY</name>
<gene>
    <name evidence="1" type="ORF">OS889_03900</name>
</gene>
<accession>A0ABD5M8B0</accession>
<organism evidence="1 2">
    <name type="scientific">Halobellus rubicundus</name>
    <dbReference type="NCBI Taxonomy" id="2996466"/>
    <lineage>
        <taxon>Archaea</taxon>
        <taxon>Methanobacteriati</taxon>
        <taxon>Methanobacteriota</taxon>
        <taxon>Stenosarchaea group</taxon>
        <taxon>Halobacteria</taxon>
        <taxon>Halobacteriales</taxon>
        <taxon>Haloferacaceae</taxon>
        <taxon>Halobellus</taxon>
    </lineage>
</organism>
<dbReference type="Proteomes" id="UP001570511">
    <property type="component" value="Unassembled WGS sequence"/>
</dbReference>
<reference evidence="1 2" key="1">
    <citation type="submission" date="2024-08" db="EMBL/GenBank/DDBJ databases">
        <title>Halobellus sp. MBLA0158 whole genome sequence.</title>
        <authorList>
            <person name="Hwang C.Y."/>
            <person name="Cho E.-S."/>
            <person name="Seo M.-J."/>
        </authorList>
    </citation>
    <scope>NUCLEOTIDE SEQUENCE [LARGE SCALE GENOMIC DNA]</scope>
    <source>
        <strain evidence="1 2">MBLA0158</strain>
    </source>
</reference>
<protein>
    <submittedName>
        <fullName evidence="1">Uncharacterized protein</fullName>
    </submittedName>
</protein>
<evidence type="ECO:0000313" key="1">
    <source>
        <dbReference type="EMBL" id="MFA1610147.1"/>
    </source>
</evidence>
<evidence type="ECO:0000313" key="2">
    <source>
        <dbReference type="Proteomes" id="UP001570511"/>
    </source>
</evidence>
<dbReference type="AlphaFoldDB" id="A0ABD5M8B0"/>